<evidence type="ECO:0000256" key="4">
    <source>
        <dbReference type="ARBA" id="ARBA00022989"/>
    </source>
</evidence>
<dbReference type="PATRIC" id="fig|626937.4.peg.1942"/>
<dbReference type="GO" id="GO:0005886">
    <property type="term" value="C:plasma membrane"/>
    <property type="evidence" value="ECO:0007669"/>
    <property type="project" value="UniProtKB-SubCell"/>
</dbReference>
<reference evidence="10 11" key="1">
    <citation type="submission" date="2016-02" db="EMBL/GenBank/DDBJ databases">
        <authorList>
            <person name="Wen L."/>
            <person name="He K."/>
            <person name="Yang H."/>
        </authorList>
    </citation>
    <scope>NUCLEOTIDE SEQUENCE [LARGE SCALE GENOMIC DNA]</scope>
    <source>
        <strain evidence="10 11">DSM 22607</strain>
    </source>
</reference>
<name>A0A136Q274_9FIRM</name>
<comment type="similarity">
    <text evidence="6">Belongs to the ABC-4 integral membrane protein family.</text>
</comment>
<dbReference type="PANTHER" id="PTHR30572:SF4">
    <property type="entry name" value="ABC TRANSPORTER PERMEASE YTRF"/>
    <property type="match status" value="1"/>
</dbReference>
<dbReference type="Pfam" id="PF02687">
    <property type="entry name" value="FtsX"/>
    <property type="match status" value="1"/>
</dbReference>
<dbReference type="AlphaFoldDB" id="A0A136Q274"/>
<comment type="subcellular location">
    <subcellularLocation>
        <location evidence="1">Cell membrane</location>
        <topology evidence="1">Multi-pass membrane protein</topology>
    </subcellularLocation>
</comment>
<gene>
    <name evidence="10" type="ORF">HMPREF3293_01964</name>
</gene>
<evidence type="ECO:0000256" key="7">
    <source>
        <dbReference type="SAM" id="Phobius"/>
    </source>
</evidence>
<dbReference type="PANTHER" id="PTHR30572">
    <property type="entry name" value="MEMBRANE COMPONENT OF TRANSPORTER-RELATED"/>
    <property type="match status" value="1"/>
</dbReference>
<keyword evidence="4 7" id="KW-1133">Transmembrane helix</keyword>
<dbReference type="Pfam" id="PF12704">
    <property type="entry name" value="MacB_PCD"/>
    <property type="match status" value="1"/>
</dbReference>
<evidence type="ECO:0000313" key="11">
    <source>
        <dbReference type="Proteomes" id="UP000070366"/>
    </source>
</evidence>
<feature type="domain" description="ABC3 transporter permease C-terminal" evidence="8">
    <location>
        <begin position="269"/>
        <end position="381"/>
    </location>
</feature>
<keyword evidence="3 7" id="KW-0812">Transmembrane</keyword>
<evidence type="ECO:0000259" key="8">
    <source>
        <dbReference type="Pfam" id="PF02687"/>
    </source>
</evidence>
<evidence type="ECO:0000313" key="10">
    <source>
        <dbReference type="EMBL" id="KXK64727.1"/>
    </source>
</evidence>
<feature type="transmembrane region" description="Helical" evidence="7">
    <location>
        <begin position="349"/>
        <end position="370"/>
    </location>
</feature>
<dbReference type="InterPro" id="IPR050250">
    <property type="entry name" value="Macrolide_Exporter_MacB"/>
</dbReference>
<dbReference type="GO" id="GO:0022857">
    <property type="term" value="F:transmembrane transporter activity"/>
    <property type="evidence" value="ECO:0007669"/>
    <property type="project" value="TreeGrafter"/>
</dbReference>
<proteinExistence type="inferred from homology"/>
<dbReference type="InterPro" id="IPR003838">
    <property type="entry name" value="ABC3_permease_C"/>
</dbReference>
<feature type="transmembrane region" description="Helical" evidence="7">
    <location>
        <begin position="262"/>
        <end position="289"/>
    </location>
</feature>
<sequence length="388" mass="40631">MILQSFRMAFASIVANKMRSFLTMLGIIIGIMAVVVLVSIVGGATDSVAGELNSLGAETLSVTVTSSRYQPLSVDDVINLSDEYESIGYAAPTTTQNATLKAGDTNATASVVGTTAAYADINDLTVQSGRFLKSPDVNNNSAVAVVGTDIADDLFGRTDIVGETISVDGRSFLIVGVLADAGESLMGSENSNIIIPYTTAQRMFYISGVASFTVAAESSELVDAAEADLTEELMSRFKDEDAFSVMNQSTILESMDSITNTMAMMFGGIAGISLLVGGIGIMNIMLVSVAERTREIGIRKAIGAGRKRILLQFLIEALVVSTLGGLIGLGLSWVLLAILSLAMDMTYTMSAGVALLAVLFSIAIGVIFGINPANKAAKMPPIEALRTE</sequence>
<feature type="transmembrane region" description="Helical" evidence="7">
    <location>
        <begin position="21"/>
        <end position="44"/>
    </location>
</feature>
<dbReference type="KEGG" id="cmiu:B1H56_05415"/>
<dbReference type="STRING" id="626937.HMPREF3293_01964"/>
<feature type="domain" description="MacB-like periplasmic core" evidence="9">
    <location>
        <begin position="20"/>
        <end position="231"/>
    </location>
</feature>
<protein>
    <submittedName>
        <fullName evidence="10">Efflux ABC transporter, permease protein</fullName>
    </submittedName>
</protein>
<keyword evidence="11" id="KW-1185">Reference proteome</keyword>
<evidence type="ECO:0000256" key="2">
    <source>
        <dbReference type="ARBA" id="ARBA00022475"/>
    </source>
</evidence>
<dbReference type="OrthoDB" id="9770036at2"/>
<comment type="caution">
    <text evidence="10">The sequence shown here is derived from an EMBL/GenBank/DDBJ whole genome shotgun (WGS) entry which is preliminary data.</text>
</comment>
<accession>A0A136Q274</accession>
<dbReference type="InterPro" id="IPR025857">
    <property type="entry name" value="MacB_PCD"/>
</dbReference>
<keyword evidence="5 7" id="KW-0472">Membrane</keyword>
<dbReference type="EMBL" id="LSZW01000063">
    <property type="protein sequence ID" value="KXK64727.1"/>
    <property type="molecule type" value="Genomic_DNA"/>
</dbReference>
<dbReference type="RefSeq" id="WP_066739895.1">
    <property type="nucleotide sequence ID" value="NZ_CABMOF010000001.1"/>
</dbReference>
<feature type="transmembrane region" description="Helical" evidence="7">
    <location>
        <begin position="310"/>
        <end position="343"/>
    </location>
</feature>
<evidence type="ECO:0000256" key="6">
    <source>
        <dbReference type="ARBA" id="ARBA00038076"/>
    </source>
</evidence>
<evidence type="ECO:0000256" key="3">
    <source>
        <dbReference type="ARBA" id="ARBA00022692"/>
    </source>
</evidence>
<keyword evidence="2" id="KW-1003">Cell membrane</keyword>
<evidence type="ECO:0000259" key="9">
    <source>
        <dbReference type="Pfam" id="PF12704"/>
    </source>
</evidence>
<evidence type="ECO:0000256" key="1">
    <source>
        <dbReference type="ARBA" id="ARBA00004651"/>
    </source>
</evidence>
<evidence type="ECO:0000256" key="5">
    <source>
        <dbReference type="ARBA" id="ARBA00023136"/>
    </source>
</evidence>
<dbReference type="Proteomes" id="UP000070366">
    <property type="component" value="Unassembled WGS sequence"/>
</dbReference>
<organism evidence="10 11">
    <name type="scientific">Christensenella minuta</name>
    <dbReference type="NCBI Taxonomy" id="626937"/>
    <lineage>
        <taxon>Bacteria</taxon>
        <taxon>Bacillati</taxon>
        <taxon>Bacillota</taxon>
        <taxon>Clostridia</taxon>
        <taxon>Christensenellales</taxon>
        <taxon>Christensenellaceae</taxon>
        <taxon>Christensenella</taxon>
    </lineage>
</organism>